<name>A0A9Q1JK72_9CARY</name>
<reference evidence="10" key="1">
    <citation type="submission" date="2022-04" db="EMBL/GenBank/DDBJ databases">
        <title>Carnegiea gigantea Genome sequencing and assembly v2.</title>
        <authorList>
            <person name="Copetti D."/>
            <person name="Sanderson M.J."/>
            <person name="Burquez A."/>
            <person name="Wojciechowski M.F."/>
        </authorList>
    </citation>
    <scope>NUCLEOTIDE SEQUENCE</scope>
    <source>
        <strain evidence="10">SGP5-SGP5p</strain>
        <tissue evidence="10">Aerial part</tissue>
    </source>
</reference>
<dbReference type="AlphaFoldDB" id="A0A9Q1JK72"/>
<feature type="region of interest" description="Disordered" evidence="8">
    <location>
        <begin position="1"/>
        <end position="23"/>
    </location>
</feature>
<feature type="compositionally biased region" description="Polar residues" evidence="8">
    <location>
        <begin position="1"/>
        <end position="12"/>
    </location>
</feature>
<evidence type="ECO:0000256" key="1">
    <source>
        <dbReference type="ARBA" id="ARBA00004651"/>
    </source>
</evidence>
<protein>
    <recommendedName>
        <fullName evidence="7">CASP-like protein</fullName>
    </recommendedName>
</protein>
<evidence type="ECO:0000313" key="10">
    <source>
        <dbReference type="EMBL" id="KAJ8421190.1"/>
    </source>
</evidence>
<dbReference type="Proteomes" id="UP001153076">
    <property type="component" value="Unassembled WGS sequence"/>
</dbReference>
<evidence type="ECO:0000256" key="6">
    <source>
        <dbReference type="ARBA" id="ARBA00023136"/>
    </source>
</evidence>
<dbReference type="OrthoDB" id="753675at2759"/>
<evidence type="ECO:0000256" key="2">
    <source>
        <dbReference type="ARBA" id="ARBA00007651"/>
    </source>
</evidence>
<dbReference type="Pfam" id="PF04535">
    <property type="entry name" value="CASP_dom"/>
    <property type="match status" value="1"/>
</dbReference>
<organism evidence="10 11">
    <name type="scientific">Carnegiea gigantea</name>
    <dbReference type="NCBI Taxonomy" id="171969"/>
    <lineage>
        <taxon>Eukaryota</taxon>
        <taxon>Viridiplantae</taxon>
        <taxon>Streptophyta</taxon>
        <taxon>Embryophyta</taxon>
        <taxon>Tracheophyta</taxon>
        <taxon>Spermatophyta</taxon>
        <taxon>Magnoliopsida</taxon>
        <taxon>eudicotyledons</taxon>
        <taxon>Gunneridae</taxon>
        <taxon>Pentapetalae</taxon>
        <taxon>Caryophyllales</taxon>
        <taxon>Cactineae</taxon>
        <taxon>Cactaceae</taxon>
        <taxon>Cactoideae</taxon>
        <taxon>Echinocereeae</taxon>
        <taxon>Carnegiea</taxon>
    </lineage>
</organism>
<evidence type="ECO:0000313" key="11">
    <source>
        <dbReference type="Proteomes" id="UP001153076"/>
    </source>
</evidence>
<dbReference type="EMBL" id="JAKOGI010002865">
    <property type="protein sequence ID" value="KAJ8421190.1"/>
    <property type="molecule type" value="Genomic_DNA"/>
</dbReference>
<evidence type="ECO:0000256" key="3">
    <source>
        <dbReference type="ARBA" id="ARBA00022475"/>
    </source>
</evidence>
<feature type="transmembrane region" description="Helical" evidence="7">
    <location>
        <begin position="145"/>
        <end position="172"/>
    </location>
</feature>
<keyword evidence="5 7" id="KW-1133">Transmembrane helix</keyword>
<proteinExistence type="inferred from homology"/>
<comment type="similarity">
    <text evidence="2 7">Belongs to the Casparian strip membrane proteins (CASP) family.</text>
</comment>
<keyword evidence="3 7" id="KW-1003">Cell membrane</keyword>
<feature type="transmembrane region" description="Helical" evidence="7">
    <location>
        <begin position="110"/>
        <end position="133"/>
    </location>
</feature>
<dbReference type="InterPro" id="IPR006459">
    <property type="entry name" value="CASP/CASPL"/>
</dbReference>
<gene>
    <name evidence="10" type="ORF">Cgig2_030947</name>
</gene>
<keyword evidence="4 7" id="KW-0812">Transmembrane</keyword>
<evidence type="ECO:0000256" key="4">
    <source>
        <dbReference type="ARBA" id="ARBA00022692"/>
    </source>
</evidence>
<feature type="transmembrane region" description="Helical" evidence="7">
    <location>
        <begin position="198"/>
        <end position="220"/>
    </location>
</feature>
<dbReference type="PANTHER" id="PTHR36488:SF11">
    <property type="entry name" value="CASP-LIKE PROTEIN"/>
    <property type="match status" value="1"/>
</dbReference>
<keyword evidence="11" id="KW-1185">Reference proteome</keyword>
<evidence type="ECO:0000259" key="9">
    <source>
        <dbReference type="Pfam" id="PF04535"/>
    </source>
</evidence>
<accession>A0A9Q1JK72</accession>
<dbReference type="GO" id="GO:0005886">
    <property type="term" value="C:plasma membrane"/>
    <property type="evidence" value="ECO:0007669"/>
    <property type="project" value="UniProtKB-SubCell"/>
</dbReference>
<comment type="subunit">
    <text evidence="7">Homodimer and heterodimers.</text>
</comment>
<dbReference type="InterPro" id="IPR006702">
    <property type="entry name" value="CASP_dom"/>
</dbReference>
<keyword evidence="6 7" id="KW-0472">Membrane</keyword>
<sequence>MMKSGEQYSSLEMETGETSREEMARRKGKGPIIEAPLIGKGVQKSSEVVVEARGGGVMKRGIAIIDFVMRLFALAAALAATIAMGTTEQTLPFFTQFFQFQAKFYDLPSFTYFVIANAITAAYLVLSLPFSVVTIVRPLAKAPRLLLITFDTIALTLTASAAAAAAAIVYLAHKGNTNTNWIAICQQFDSFCQRTSGAVVASFIAVVLLMLLVVLSTVALKNH</sequence>
<feature type="domain" description="Casparian strip membrane protein" evidence="9">
    <location>
        <begin position="60"/>
        <end position="208"/>
    </location>
</feature>
<evidence type="ECO:0000256" key="7">
    <source>
        <dbReference type="RuleBase" id="RU361233"/>
    </source>
</evidence>
<evidence type="ECO:0000256" key="5">
    <source>
        <dbReference type="ARBA" id="ARBA00022989"/>
    </source>
</evidence>
<feature type="transmembrane region" description="Helical" evidence="7">
    <location>
        <begin position="67"/>
        <end position="85"/>
    </location>
</feature>
<comment type="subcellular location">
    <subcellularLocation>
        <location evidence="1 7">Cell membrane</location>
        <topology evidence="1 7">Multi-pass membrane protein</topology>
    </subcellularLocation>
</comment>
<dbReference type="NCBIfam" id="TIGR01569">
    <property type="entry name" value="A_tha_TIGR01569"/>
    <property type="match status" value="1"/>
</dbReference>
<evidence type="ECO:0000256" key="8">
    <source>
        <dbReference type="SAM" id="MobiDB-lite"/>
    </source>
</evidence>
<comment type="caution">
    <text evidence="10">The sequence shown here is derived from an EMBL/GenBank/DDBJ whole genome shotgun (WGS) entry which is preliminary data.</text>
</comment>
<dbReference type="PANTHER" id="PTHR36488">
    <property type="entry name" value="CASP-LIKE PROTEIN 1U1"/>
    <property type="match status" value="1"/>
</dbReference>
<dbReference type="InterPro" id="IPR044173">
    <property type="entry name" value="CASPL"/>
</dbReference>